<accession>A0A8G2MQS8</accession>
<dbReference type="Proteomes" id="UP000291866">
    <property type="component" value="Unassembled WGS sequence"/>
</dbReference>
<dbReference type="AlphaFoldDB" id="A0A8G2MQS8"/>
<dbReference type="OMA" id="RETHMDI"/>
<comment type="caution">
    <text evidence="1">The sequence shown here is derived from an EMBL/GenBank/DDBJ whole genome shotgun (WGS) entry which is preliminary data.</text>
</comment>
<name>A0A8G2MQS8_RHILV</name>
<dbReference type="EMBL" id="SJLU01000018">
    <property type="protein sequence ID" value="TBX87799.1"/>
    <property type="molecule type" value="Genomic_DNA"/>
</dbReference>
<dbReference type="RefSeq" id="WP_011649248.1">
    <property type="nucleotide sequence ID" value="NZ_SJLU01000018.1"/>
</dbReference>
<organism evidence="1 2">
    <name type="scientific">Rhizobium leguminosarum bv. viciae</name>
    <dbReference type="NCBI Taxonomy" id="387"/>
    <lineage>
        <taxon>Bacteria</taxon>
        <taxon>Pseudomonadati</taxon>
        <taxon>Pseudomonadota</taxon>
        <taxon>Alphaproteobacteria</taxon>
        <taxon>Hyphomicrobiales</taxon>
        <taxon>Rhizobiaceae</taxon>
        <taxon>Rhizobium/Agrobacterium group</taxon>
        <taxon>Rhizobium</taxon>
    </lineage>
</organism>
<proteinExistence type="predicted"/>
<dbReference type="GeneID" id="303211784"/>
<reference evidence="1 2" key="1">
    <citation type="submission" date="2019-02" db="EMBL/GenBank/DDBJ databases">
        <title>The competitiveness to form nodules shapes the capacities of Rhizobium leguminosarum sv viciae communities to promote symbiosis with specific hosts.</title>
        <authorList>
            <person name="Boivin S."/>
            <person name="Lepetit M."/>
        </authorList>
    </citation>
    <scope>NUCLEOTIDE SEQUENCE [LARGE SCALE GENOMIC DNA]</scope>
    <source>
        <strain evidence="1 2">SPF4F3</strain>
    </source>
</reference>
<sequence>MTDTDTKLLRTFIADENEAFADRRQGKFWPANHYRIGPLATKASGLLDPNEQIDFYFHFMRIAGGAPSVGDREMPLLLEAYRRMLPFLDLGGVIPMSRRHKLLFVFGFDDTGALPSGETISAKALKARLKLIAQVGNYTTMPAQRDKKAKFVPFAYEAVRILEVFQHLGYRHDRRYGEDLYDVTNLSFWGMVFICLLNKATRADLVADMIEGKYDLMRRVEQLAMLHRYIETVLPDIEPDEERFRSLARQLKGIELARRNATESVALAQRLGLPFGDDEEWEIHIAVPLRGTEGHPLIAKNVVRLQIRPNPDWQWELSARMAERGEYSESETKNYRNDLGFPVLGRGNLHAFPTWLRQVREKNGLDFDTGAADIRVGRKRAAAKLLVQWLES</sequence>
<protein>
    <submittedName>
        <fullName evidence="1">Uncharacterized protein</fullName>
    </submittedName>
</protein>
<evidence type="ECO:0000313" key="1">
    <source>
        <dbReference type="EMBL" id="TBX87799.1"/>
    </source>
</evidence>
<gene>
    <name evidence="1" type="ORF">E0H31_28450</name>
</gene>
<evidence type="ECO:0000313" key="2">
    <source>
        <dbReference type="Proteomes" id="UP000291866"/>
    </source>
</evidence>